<reference evidence="1" key="1">
    <citation type="submission" date="2024-09" db="EMBL/GenBank/DDBJ databases">
        <authorList>
            <person name="Liu J."/>
        </authorList>
    </citation>
    <scope>NUCLEOTIDE SEQUENCE</scope>
    <source>
        <strain evidence="1">NBU2967</strain>
    </source>
</reference>
<evidence type="ECO:0000313" key="1">
    <source>
        <dbReference type="EMBL" id="MFH6601884.1"/>
    </source>
</evidence>
<comment type="caution">
    <text evidence="1">The sequence shown here is derived from an EMBL/GenBank/DDBJ whole genome shotgun (WGS) entry which is preliminary data.</text>
</comment>
<gene>
    <name evidence="1" type="ORF">ACEZ3G_00230</name>
</gene>
<sequence length="202" mass="23014">MRYIFSLIFSFALTFTVCGQNSDAKKTVLFNGEDLEHWQIPEDNVWWTIEEGSLWAKSDPEQKGSNLWTKKEYSDFVVQLDFKFGKGTVDSGIFMRGESEKNAQIQIGISGSLKRDMTASPYIPKMGYPVEAEQIKELLRMDDWNTIKAEAVGNAYKVWLNGQKVMEYVLEGADLKGPIGLQLHPGRDMTIQFRNISVTELD</sequence>
<organism evidence="1 2">
    <name type="scientific">Meishania litoralis</name>
    <dbReference type="NCBI Taxonomy" id="3434685"/>
    <lineage>
        <taxon>Bacteria</taxon>
        <taxon>Pseudomonadati</taxon>
        <taxon>Bacteroidota</taxon>
        <taxon>Flavobacteriia</taxon>
        <taxon>Flavobacteriales</taxon>
        <taxon>Flavobacteriaceae</taxon>
        <taxon>Meishania</taxon>
    </lineage>
</organism>
<keyword evidence="2" id="KW-1185">Reference proteome</keyword>
<evidence type="ECO:0000313" key="2">
    <source>
        <dbReference type="Proteomes" id="UP001595191"/>
    </source>
</evidence>
<protein>
    <submittedName>
        <fullName evidence="1">DUF1080 domain-containing protein</fullName>
    </submittedName>
</protein>
<name>A0ACC7LFH5_9FLAO</name>
<proteinExistence type="predicted"/>
<dbReference type="EMBL" id="JBHFPV010000001">
    <property type="protein sequence ID" value="MFH6601884.1"/>
    <property type="molecule type" value="Genomic_DNA"/>
</dbReference>
<dbReference type="Proteomes" id="UP001595191">
    <property type="component" value="Unassembled WGS sequence"/>
</dbReference>
<accession>A0ACC7LFH5</accession>